<evidence type="ECO:0000256" key="3">
    <source>
        <dbReference type="ARBA" id="ARBA00022989"/>
    </source>
</evidence>
<dbReference type="PANTHER" id="PTHR33048:SF47">
    <property type="entry name" value="INTEGRAL MEMBRANE PROTEIN-RELATED"/>
    <property type="match status" value="1"/>
</dbReference>
<dbReference type="Proteomes" id="UP000824998">
    <property type="component" value="Unassembled WGS sequence"/>
</dbReference>
<dbReference type="EMBL" id="MU251934">
    <property type="protein sequence ID" value="KAG9228468.1"/>
    <property type="molecule type" value="Genomic_DNA"/>
</dbReference>
<feature type="transmembrane region" description="Helical" evidence="7">
    <location>
        <begin position="96"/>
        <end position="120"/>
    </location>
</feature>
<evidence type="ECO:0000256" key="5">
    <source>
        <dbReference type="ARBA" id="ARBA00038359"/>
    </source>
</evidence>
<gene>
    <name evidence="9" type="ORF">BJ875DRAFT_526660</name>
</gene>
<evidence type="ECO:0000256" key="6">
    <source>
        <dbReference type="SAM" id="MobiDB-lite"/>
    </source>
</evidence>
<comment type="subcellular location">
    <subcellularLocation>
        <location evidence="1">Membrane</location>
        <topology evidence="1">Multi-pass membrane protein</topology>
    </subcellularLocation>
</comment>
<evidence type="ECO:0000256" key="4">
    <source>
        <dbReference type="ARBA" id="ARBA00023136"/>
    </source>
</evidence>
<name>A0A9P7Y8M8_9HELO</name>
<dbReference type="Pfam" id="PF20684">
    <property type="entry name" value="Fung_rhodopsin"/>
    <property type="match status" value="1"/>
</dbReference>
<protein>
    <recommendedName>
        <fullName evidence="8">Rhodopsin domain-containing protein</fullName>
    </recommendedName>
</protein>
<proteinExistence type="inferred from homology"/>
<keyword evidence="3 7" id="KW-1133">Transmembrane helix</keyword>
<feature type="transmembrane region" description="Helical" evidence="7">
    <location>
        <begin position="262"/>
        <end position="279"/>
    </location>
</feature>
<organism evidence="9 10">
    <name type="scientific">Amylocarpus encephaloides</name>
    <dbReference type="NCBI Taxonomy" id="45428"/>
    <lineage>
        <taxon>Eukaryota</taxon>
        <taxon>Fungi</taxon>
        <taxon>Dikarya</taxon>
        <taxon>Ascomycota</taxon>
        <taxon>Pezizomycotina</taxon>
        <taxon>Leotiomycetes</taxon>
        <taxon>Helotiales</taxon>
        <taxon>Helotiales incertae sedis</taxon>
        <taxon>Amylocarpus</taxon>
    </lineage>
</organism>
<dbReference type="InterPro" id="IPR052337">
    <property type="entry name" value="SAT4-like"/>
</dbReference>
<sequence>MDTTAVLSDEYLRADRGGTLLGAVWTWTAFAMVFVGARFFCRIRLVRSIWWDDWMMLAALSTQIALGVILTMYAYLGGCQHSAAIPPDQLVKILRLNWISTPPAIAGLVFGKLSVAFLILRFQAPTPLRTHLMILSCVVLVFLGGLSFSTVFWQCSPIAMLWDHSIVGNCHDTISLARIGEIVGAYFAFHDLFLAAVPVQMIWGLQMPKQKKIAVCILLSTGVSAFAFAILKILHIHDATNWTDLNWTGVLLFVWNTSETNMIIIAGCVPTIVPLFHILTGRKTLASYIPNRSGGSAGYNGYHPHYSIKIRSDAERLDSMSKEEPKGGKRVPGIRSSSTVVATEASSSDTWYDSNSDKIAVTRQWAVTESERRN</sequence>
<comment type="caution">
    <text evidence="9">The sequence shown here is derived from an EMBL/GenBank/DDBJ whole genome shotgun (WGS) entry which is preliminary data.</text>
</comment>
<comment type="similarity">
    <text evidence="5">Belongs to the SAT4 family.</text>
</comment>
<feature type="transmembrane region" description="Helical" evidence="7">
    <location>
        <begin position="53"/>
        <end position="76"/>
    </location>
</feature>
<evidence type="ECO:0000313" key="9">
    <source>
        <dbReference type="EMBL" id="KAG9228468.1"/>
    </source>
</evidence>
<accession>A0A9P7Y8M8</accession>
<dbReference type="OrthoDB" id="5022096at2759"/>
<feature type="transmembrane region" description="Helical" evidence="7">
    <location>
        <begin position="183"/>
        <end position="203"/>
    </location>
</feature>
<evidence type="ECO:0000313" key="10">
    <source>
        <dbReference type="Proteomes" id="UP000824998"/>
    </source>
</evidence>
<feature type="transmembrane region" description="Helical" evidence="7">
    <location>
        <begin position="132"/>
        <end position="153"/>
    </location>
</feature>
<keyword evidence="4 7" id="KW-0472">Membrane</keyword>
<evidence type="ECO:0000259" key="8">
    <source>
        <dbReference type="Pfam" id="PF20684"/>
    </source>
</evidence>
<feature type="transmembrane region" description="Helical" evidence="7">
    <location>
        <begin position="215"/>
        <end position="236"/>
    </location>
</feature>
<feature type="transmembrane region" description="Helical" evidence="7">
    <location>
        <begin position="20"/>
        <end position="41"/>
    </location>
</feature>
<dbReference type="AlphaFoldDB" id="A0A9P7Y8M8"/>
<keyword evidence="2 7" id="KW-0812">Transmembrane</keyword>
<evidence type="ECO:0000256" key="7">
    <source>
        <dbReference type="SAM" id="Phobius"/>
    </source>
</evidence>
<keyword evidence="10" id="KW-1185">Reference proteome</keyword>
<evidence type="ECO:0000256" key="2">
    <source>
        <dbReference type="ARBA" id="ARBA00022692"/>
    </source>
</evidence>
<dbReference type="PANTHER" id="PTHR33048">
    <property type="entry name" value="PTH11-LIKE INTEGRAL MEMBRANE PROTEIN (AFU_ORTHOLOGUE AFUA_5G11245)"/>
    <property type="match status" value="1"/>
</dbReference>
<reference evidence="9" key="1">
    <citation type="journal article" date="2021" name="IMA Fungus">
        <title>Genomic characterization of three marine fungi, including Emericellopsis atlantica sp. nov. with signatures of a generalist lifestyle and marine biomass degradation.</title>
        <authorList>
            <person name="Hagestad O.C."/>
            <person name="Hou L."/>
            <person name="Andersen J.H."/>
            <person name="Hansen E.H."/>
            <person name="Altermark B."/>
            <person name="Li C."/>
            <person name="Kuhnert E."/>
            <person name="Cox R.J."/>
            <person name="Crous P.W."/>
            <person name="Spatafora J.W."/>
            <person name="Lail K."/>
            <person name="Amirebrahimi M."/>
            <person name="Lipzen A."/>
            <person name="Pangilinan J."/>
            <person name="Andreopoulos W."/>
            <person name="Hayes R.D."/>
            <person name="Ng V."/>
            <person name="Grigoriev I.V."/>
            <person name="Jackson S.A."/>
            <person name="Sutton T.D.S."/>
            <person name="Dobson A.D.W."/>
            <person name="Rama T."/>
        </authorList>
    </citation>
    <scope>NUCLEOTIDE SEQUENCE</scope>
    <source>
        <strain evidence="9">TRa018bII</strain>
    </source>
</reference>
<evidence type="ECO:0000256" key="1">
    <source>
        <dbReference type="ARBA" id="ARBA00004141"/>
    </source>
</evidence>
<feature type="compositionally biased region" description="Basic and acidic residues" evidence="6">
    <location>
        <begin position="318"/>
        <end position="327"/>
    </location>
</feature>
<dbReference type="InterPro" id="IPR049326">
    <property type="entry name" value="Rhodopsin_dom_fungi"/>
</dbReference>
<dbReference type="GO" id="GO:0016020">
    <property type="term" value="C:membrane"/>
    <property type="evidence" value="ECO:0007669"/>
    <property type="project" value="UniProtKB-SubCell"/>
</dbReference>
<feature type="region of interest" description="Disordered" evidence="6">
    <location>
        <begin position="318"/>
        <end position="339"/>
    </location>
</feature>
<feature type="domain" description="Rhodopsin" evidence="8">
    <location>
        <begin position="37"/>
        <end position="277"/>
    </location>
</feature>